<feature type="domain" description="Thioester reductase (TE)" evidence="4">
    <location>
        <begin position="666"/>
        <end position="907"/>
    </location>
</feature>
<dbReference type="STRING" id="60175.A0A1V6Z9M9"/>
<evidence type="ECO:0000259" key="4">
    <source>
        <dbReference type="Pfam" id="PF07993"/>
    </source>
</evidence>
<evidence type="ECO:0000313" key="6">
    <source>
        <dbReference type="Proteomes" id="UP000191691"/>
    </source>
</evidence>
<dbReference type="Pfam" id="PF00501">
    <property type="entry name" value="AMP-binding"/>
    <property type="match status" value="1"/>
</dbReference>
<protein>
    <recommendedName>
        <fullName evidence="7">Carrier domain-containing protein</fullName>
    </recommendedName>
</protein>
<gene>
    <name evidence="5" type="ORF">PENNAL_c0001G08471</name>
</gene>
<dbReference type="InterPro" id="IPR013120">
    <property type="entry name" value="FAR_NAD-bd"/>
</dbReference>
<dbReference type="PANTHER" id="PTHR43439">
    <property type="entry name" value="PHENYLACETATE-COENZYME A LIGASE"/>
    <property type="match status" value="1"/>
</dbReference>
<keyword evidence="2" id="KW-0597">Phosphoprotein</keyword>
<dbReference type="EMBL" id="MOOB01000001">
    <property type="protein sequence ID" value="OQE96360.1"/>
    <property type="molecule type" value="Genomic_DNA"/>
</dbReference>
<dbReference type="InterPro" id="IPR020845">
    <property type="entry name" value="AMP-binding_CS"/>
</dbReference>
<keyword evidence="6" id="KW-1185">Reference proteome</keyword>
<dbReference type="InterPro" id="IPR036291">
    <property type="entry name" value="NAD(P)-bd_dom_sf"/>
</dbReference>
<dbReference type="OMA" id="KPMTAEL"/>
<dbReference type="InterPro" id="IPR000873">
    <property type="entry name" value="AMP-dep_synth/lig_dom"/>
</dbReference>
<dbReference type="PROSITE" id="PS00455">
    <property type="entry name" value="AMP_BINDING"/>
    <property type="match status" value="1"/>
</dbReference>
<evidence type="ECO:0000256" key="2">
    <source>
        <dbReference type="ARBA" id="ARBA00022553"/>
    </source>
</evidence>
<dbReference type="SUPFAM" id="SSF56801">
    <property type="entry name" value="Acetyl-CoA synthetase-like"/>
    <property type="match status" value="1"/>
</dbReference>
<organism evidence="5 6">
    <name type="scientific">Penicillium nalgiovense</name>
    <dbReference type="NCBI Taxonomy" id="60175"/>
    <lineage>
        <taxon>Eukaryota</taxon>
        <taxon>Fungi</taxon>
        <taxon>Dikarya</taxon>
        <taxon>Ascomycota</taxon>
        <taxon>Pezizomycotina</taxon>
        <taxon>Eurotiomycetes</taxon>
        <taxon>Eurotiomycetidae</taxon>
        <taxon>Eurotiales</taxon>
        <taxon>Aspergillaceae</taxon>
        <taxon>Penicillium</taxon>
    </lineage>
</organism>
<dbReference type="Gene3D" id="3.40.50.12780">
    <property type="entry name" value="N-terminal domain of ligase-like"/>
    <property type="match status" value="1"/>
</dbReference>
<evidence type="ECO:0000259" key="3">
    <source>
        <dbReference type="Pfam" id="PF00501"/>
    </source>
</evidence>
<dbReference type="Proteomes" id="UP000191691">
    <property type="component" value="Unassembled WGS sequence"/>
</dbReference>
<evidence type="ECO:0000313" key="5">
    <source>
        <dbReference type="EMBL" id="OQE96360.1"/>
    </source>
</evidence>
<dbReference type="InterPro" id="IPR051414">
    <property type="entry name" value="Adenylate-forming_Reductase"/>
</dbReference>
<dbReference type="PANTHER" id="PTHR43439:SF2">
    <property type="entry name" value="ENZYME, PUTATIVE (JCVI)-RELATED"/>
    <property type="match status" value="1"/>
</dbReference>
<name>A0A1V6Z9M9_PENNA</name>
<dbReference type="InterPro" id="IPR042099">
    <property type="entry name" value="ANL_N_sf"/>
</dbReference>
<sequence>MGSIAPQRTPLRILDATAEKHPNQLYCVHPVSSDISQGWRDVTFADLANAINRMVLWIQKNVASSDAPQTLAYMGANDIRYCAFMFACMRLRHRALLLSPRNSESASSHLLDVTGCSKFVYSPERSKQIKELKGANPSLQAWLAPSLWEVFDSSASAPVVKEPAEDAEDRIAVYIHSSGTTGLPKPIPMTNGYFLVLERTSLLPLPENRQSSIVAIAERGKRVFVMSPFFHFMGILSIMKPILLDTPFVLSPEKPLTAELLAQIVTETHPETTLIAPSMLEELSQSELGMQSLSNFCFVAFGGAPLAQEIGDRISEITHLQSVIGSSENGLFGALKHQDKRDWRYLEWNPNAGLEMRDAGEGFFELVVPGGEGRAGHAVFHTYPDKDEYKTGDLFVPHPEKAGVWLYSGRRDDVIVLSNGEKFNPTTMQEIISSHPFVARALVVGQDRFQSGVIIEPNWSLWSGEPKAFIDEIWPNIKEANESAPGHAQLMKNRIAVASQTKPLQLTPKGTVKRRTVLVDYADEIDALYADSDQVDVAQIPKDATREDITAYVTSAVSEILDVPSFDNTDIFASGLDSLQTLNLGQVLQGSLKSARPNLGPLFGSQQLYFRPTIAQLSGYVLDILQGNDSAPDAATIESDSDRETRIADLVGKYTEDFGKGHAVILTGSTGSLGAYLLHELLSDLSVTKIYCLNRSDDAEPRQLQSLREKGLHTFNKFPSRVEFLQAQFGQEKFGIDDAKYDQMLQEVDTLIHNAWKVNFNHRVEAFENPHISGVRRLVEFSVASEKAAHIHFISSISTIEGYSSERGPSIPEIIFDYPSSALRQGYGESKHVSERICATASAKCGVPTSIHRVGQIGGPTTEKGMWNKQEWVPSLVTTSKTIKQIPNGLGSVSVQWVPVDVTAKVIVDIVRTRRETQEDEPCAAFHIVNPRAAEWSSLIPAVTKYFDMEPVDIKTWIETLESFTNPTESDLQDKPALKILDFFKAILFADEAGPWTETIKTQAASKTLQRLGAIDDSLMENWHSSTDHQSTHPKGLFDVHASRVLLRPGTPSLADVISTISSGASVQLGCANEISSFSRSKTA</sequence>
<evidence type="ECO:0008006" key="7">
    <source>
        <dbReference type="Google" id="ProtNLM"/>
    </source>
</evidence>
<dbReference type="SUPFAM" id="SSF51735">
    <property type="entry name" value="NAD(P)-binding Rossmann-fold domains"/>
    <property type="match status" value="1"/>
</dbReference>
<keyword evidence="1" id="KW-0596">Phosphopantetheine</keyword>
<feature type="domain" description="AMP-dependent synthetase/ligase" evidence="3">
    <location>
        <begin position="15"/>
        <end position="345"/>
    </location>
</feature>
<evidence type="ECO:0000256" key="1">
    <source>
        <dbReference type="ARBA" id="ARBA00022450"/>
    </source>
</evidence>
<dbReference type="Gene3D" id="3.40.50.720">
    <property type="entry name" value="NAD(P)-binding Rossmann-like Domain"/>
    <property type="match status" value="1"/>
</dbReference>
<reference evidence="6" key="1">
    <citation type="journal article" date="2017" name="Nat. Microbiol.">
        <title>Global analysis of biosynthetic gene clusters reveals vast potential of secondary metabolite production in Penicillium species.</title>
        <authorList>
            <person name="Nielsen J.C."/>
            <person name="Grijseels S."/>
            <person name="Prigent S."/>
            <person name="Ji B."/>
            <person name="Dainat J."/>
            <person name="Nielsen K.F."/>
            <person name="Frisvad J.C."/>
            <person name="Workman M."/>
            <person name="Nielsen J."/>
        </authorList>
    </citation>
    <scope>NUCLEOTIDE SEQUENCE [LARGE SCALE GENOMIC DNA]</scope>
    <source>
        <strain evidence="6">IBT 13039</strain>
    </source>
</reference>
<accession>A0A1V6Z9M9</accession>
<comment type="caution">
    <text evidence="5">The sequence shown here is derived from an EMBL/GenBank/DDBJ whole genome shotgun (WGS) entry which is preliminary data.</text>
</comment>
<dbReference type="Pfam" id="PF07993">
    <property type="entry name" value="NAD_binding_4"/>
    <property type="match status" value="1"/>
</dbReference>
<dbReference type="Pfam" id="PF23562">
    <property type="entry name" value="AMP-binding_C_3"/>
    <property type="match status" value="1"/>
</dbReference>
<dbReference type="AlphaFoldDB" id="A0A1V6Z9M9"/>
<proteinExistence type="predicted"/>